<feature type="domain" description="AMP-dependent synthetase/ligase" evidence="4">
    <location>
        <begin position="1"/>
        <end position="301"/>
    </location>
</feature>
<evidence type="ECO:0000256" key="2">
    <source>
        <dbReference type="ARBA" id="ARBA00023140"/>
    </source>
</evidence>
<evidence type="ECO:0000256" key="3">
    <source>
        <dbReference type="SAM" id="SignalP"/>
    </source>
</evidence>
<evidence type="ECO:0000313" key="5">
    <source>
        <dbReference type="EMBL" id="MOY40125.1"/>
    </source>
</evidence>
<reference evidence="5" key="1">
    <citation type="submission" date="2019-04" db="EMBL/GenBank/DDBJ databases">
        <title>An insight into the mialome of Ixodes scapularis.</title>
        <authorList>
            <person name="Ribeiro J.M."/>
            <person name="Mather T.N."/>
            <person name="Karim S."/>
        </authorList>
    </citation>
    <scope>NUCLEOTIDE SEQUENCE</scope>
</reference>
<comment type="subcellular location">
    <subcellularLocation>
        <location evidence="1">Peroxisome</location>
    </subcellularLocation>
</comment>
<keyword evidence="3" id="KW-0732">Signal</keyword>
<proteinExistence type="predicted"/>
<dbReference type="SUPFAM" id="SSF56801">
    <property type="entry name" value="Acetyl-CoA synthetase-like"/>
    <property type="match status" value="1"/>
</dbReference>
<evidence type="ECO:0000259" key="4">
    <source>
        <dbReference type="Pfam" id="PF00501"/>
    </source>
</evidence>
<dbReference type="Gene3D" id="2.30.38.10">
    <property type="entry name" value="Luciferase, Domain 3"/>
    <property type="match status" value="1"/>
</dbReference>
<dbReference type="VEuPathDB" id="VectorBase:ISCW005484"/>
<dbReference type="InterPro" id="IPR000873">
    <property type="entry name" value="AMP-dep_synth/lig_dom"/>
</dbReference>
<dbReference type="Gene3D" id="3.40.50.980">
    <property type="match status" value="2"/>
</dbReference>
<dbReference type="AlphaFoldDB" id="A0A4D5RSU4"/>
<keyword evidence="2" id="KW-0576">Peroxisome</keyword>
<feature type="signal peptide" evidence="3">
    <location>
        <begin position="1"/>
        <end position="19"/>
    </location>
</feature>
<protein>
    <submittedName>
        <fullName evidence="5">Putative acyl-coa synthetase</fullName>
    </submittedName>
</protein>
<dbReference type="EMBL" id="GHJT01006154">
    <property type="protein sequence ID" value="MOY40125.1"/>
    <property type="molecule type" value="Transcribed_RNA"/>
</dbReference>
<dbReference type="VEuPathDB" id="VectorBase:ISCI005484"/>
<dbReference type="PANTHER" id="PTHR24096:SF422">
    <property type="entry name" value="BCDNA.GH02901"/>
    <property type="match status" value="1"/>
</dbReference>
<sequence length="342" mass="37677">MFGLVFAGATLVLAKPSLTERELCYQMNDSDASHILTDPQNAPKALKLRSTLKLKRMFLMGEAPEFESVHGLSGLDENSYEEVEVPDPKNTIVVLSYTSGTTGLPKGVEVSHYGFVAHLHTSKNCLSSEDTDVLLAWNPITHASGFLFTMMAACTGSTCVVTSPALSFEKFVDLVNEHNVTTIASFPGRLQYVVNEMKRSGVRLDSIRKINVGGSVVSEALANGIRSVFENLRCLRNLYAMSESCGIVCSPAPNEINVGHLGYPAPMVELKFLDIDTGVKVGPHTPAELYFRIPSCMRGYYGRPEETAQFMDADGWCRSGDVAYYDEEGKVYFVERLKEMIR</sequence>
<dbReference type="InterPro" id="IPR020845">
    <property type="entry name" value="AMP-binding_CS"/>
</dbReference>
<dbReference type="VEuPathDB" id="VectorBase:ISCP_010905"/>
<dbReference type="PANTHER" id="PTHR24096">
    <property type="entry name" value="LONG-CHAIN-FATTY-ACID--COA LIGASE"/>
    <property type="match status" value="1"/>
</dbReference>
<dbReference type="Pfam" id="PF00501">
    <property type="entry name" value="AMP-binding"/>
    <property type="match status" value="1"/>
</dbReference>
<dbReference type="PROSITE" id="PS00455">
    <property type="entry name" value="AMP_BINDING"/>
    <property type="match status" value="1"/>
</dbReference>
<name>A0A4D5RSU4_IXOSC</name>
<evidence type="ECO:0000256" key="1">
    <source>
        <dbReference type="ARBA" id="ARBA00004275"/>
    </source>
</evidence>
<accession>A0A4D5RSU4</accession>
<dbReference type="OrthoDB" id="6486282at2759"/>
<organism evidence="5">
    <name type="scientific">Ixodes scapularis</name>
    <name type="common">Black-legged tick</name>
    <name type="synonym">Deer tick</name>
    <dbReference type="NCBI Taxonomy" id="6945"/>
    <lineage>
        <taxon>Eukaryota</taxon>
        <taxon>Metazoa</taxon>
        <taxon>Ecdysozoa</taxon>
        <taxon>Arthropoda</taxon>
        <taxon>Chelicerata</taxon>
        <taxon>Arachnida</taxon>
        <taxon>Acari</taxon>
        <taxon>Parasitiformes</taxon>
        <taxon>Ixodida</taxon>
        <taxon>Ixodoidea</taxon>
        <taxon>Ixodidae</taxon>
        <taxon>Ixodinae</taxon>
        <taxon>Ixodes</taxon>
    </lineage>
</organism>
<dbReference type="GO" id="GO:0005777">
    <property type="term" value="C:peroxisome"/>
    <property type="evidence" value="ECO:0007669"/>
    <property type="project" value="UniProtKB-SubCell"/>
</dbReference>
<feature type="chain" id="PRO_5020040623" evidence="3">
    <location>
        <begin position="20"/>
        <end position="342"/>
    </location>
</feature>